<feature type="transmembrane region" description="Helical" evidence="1">
    <location>
        <begin position="71"/>
        <end position="92"/>
    </location>
</feature>
<reference evidence="2 3" key="1">
    <citation type="submission" date="2017-05" db="EMBL/GenBank/DDBJ databases">
        <title>Functional genome analysis of Paenibacillus pasadenensis strain R16: insights on endophytic life style and antifungal activity.</title>
        <authorList>
            <person name="Passera A."/>
            <person name="Marcolungo L."/>
            <person name="Casati P."/>
            <person name="Brasca M."/>
            <person name="Quaglino F."/>
            <person name="Delledonne M."/>
        </authorList>
    </citation>
    <scope>NUCLEOTIDE SEQUENCE [LARGE SCALE GENOMIC DNA]</scope>
    <source>
        <strain evidence="2 3">R16</strain>
    </source>
</reference>
<sequence length="108" mass="11570">MSLSKALRLISGICEGLLAIPILGGLFVISSGYAALGFMFVFHLIVLFVSLSHREPVYGSAAGLAASLLGWIPFLGFFLHVISALLLLVSAFQGGPRRPEHYGPPPRY</sequence>
<comment type="caution">
    <text evidence="2">The sequence shown here is derived from an EMBL/GenBank/DDBJ whole genome shotgun (WGS) entry which is preliminary data.</text>
</comment>
<evidence type="ECO:0000313" key="2">
    <source>
        <dbReference type="EMBL" id="PLT47255.1"/>
    </source>
</evidence>
<accession>A0A2N5NAB1</accession>
<name>A0A2N5NAB1_9BACL</name>
<keyword evidence="1" id="KW-0472">Membrane</keyword>
<dbReference type="Proteomes" id="UP000234789">
    <property type="component" value="Unassembled WGS sequence"/>
</dbReference>
<dbReference type="RefSeq" id="WP_028600534.1">
    <property type="nucleotide sequence ID" value="NZ_BIMM01000060.1"/>
</dbReference>
<feature type="transmembrane region" description="Helical" evidence="1">
    <location>
        <begin position="6"/>
        <end position="26"/>
    </location>
</feature>
<gene>
    <name evidence="2" type="ORF">B8V81_1479</name>
</gene>
<proteinExistence type="predicted"/>
<organism evidence="2 3">
    <name type="scientific">Paenibacillus pasadenensis</name>
    <dbReference type="NCBI Taxonomy" id="217090"/>
    <lineage>
        <taxon>Bacteria</taxon>
        <taxon>Bacillati</taxon>
        <taxon>Bacillota</taxon>
        <taxon>Bacilli</taxon>
        <taxon>Bacillales</taxon>
        <taxon>Paenibacillaceae</taxon>
        <taxon>Paenibacillus</taxon>
    </lineage>
</organism>
<keyword evidence="1" id="KW-1133">Transmembrane helix</keyword>
<protein>
    <submittedName>
        <fullName evidence="2">Uncharacterized protein</fullName>
    </submittedName>
</protein>
<dbReference type="AlphaFoldDB" id="A0A2N5NAB1"/>
<keyword evidence="1" id="KW-0812">Transmembrane</keyword>
<evidence type="ECO:0000313" key="3">
    <source>
        <dbReference type="Proteomes" id="UP000234789"/>
    </source>
</evidence>
<evidence type="ECO:0000256" key="1">
    <source>
        <dbReference type="SAM" id="Phobius"/>
    </source>
</evidence>
<keyword evidence="3" id="KW-1185">Reference proteome</keyword>
<feature type="transmembrane region" description="Helical" evidence="1">
    <location>
        <begin position="33"/>
        <end position="51"/>
    </location>
</feature>
<dbReference type="OrthoDB" id="1925744at2"/>
<dbReference type="EMBL" id="NFEZ01000003">
    <property type="protein sequence ID" value="PLT47255.1"/>
    <property type="molecule type" value="Genomic_DNA"/>
</dbReference>